<dbReference type="PANTHER" id="PTHR36443">
    <property type="entry name" value="BSR5223 PROTEIN"/>
    <property type="match status" value="1"/>
</dbReference>
<evidence type="ECO:0000256" key="1">
    <source>
        <dbReference type="SAM" id="Phobius"/>
    </source>
</evidence>
<dbReference type="Pfam" id="PF11146">
    <property type="entry name" value="DUF2905"/>
    <property type="match status" value="1"/>
</dbReference>
<dbReference type="OrthoDB" id="9811610at2"/>
<accession>A0A161RBI4</accession>
<keyword evidence="3" id="KW-1185">Reference proteome</keyword>
<proteinExistence type="predicted"/>
<keyword evidence="1" id="KW-1133">Transmembrane helix</keyword>
<reference evidence="3" key="1">
    <citation type="submission" date="2016-01" db="EMBL/GenBank/DDBJ databases">
        <title>Draft genome of Chromobacterium sp. F49.</title>
        <authorList>
            <person name="Hong K.W."/>
        </authorList>
    </citation>
    <scope>NUCLEOTIDE SEQUENCE [LARGE SCALE GENOMIC DNA]</scope>
    <source>
        <strain evidence="3">CN10</strain>
    </source>
</reference>
<sequence length="66" mass="7507">MSRLLLVLGLLLVLAGLAWPWLSRLPLGRLPGDIHIVRDGVDFYFPLGTCLVLSVLLSLLLWWLRR</sequence>
<dbReference type="Proteomes" id="UP000076625">
    <property type="component" value="Unassembled WGS sequence"/>
</dbReference>
<dbReference type="PANTHER" id="PTHR36443:SF1">
    <property type="entry name" value="BSR5223 PROTEIN"/>
    <property type="match status" value="1"/>
</dbReference>
<dbReference type="AlphaFoldDB" id="A0A161RBI4"/>
<keyword evidence="1" id="KW-0472">Membrane</keyword>
<dbReference type="STRING" id="1452487.AVW16_06275"/>
<dbReference type="RefSeq" id="WP_066610138.1">
    <property type="nucleotide sequence ID" value="NZ_LQQU01000007.1"/>
</dbReference>
<evidence type="ECO:0008006" key="4">
    <source>
        <dbReference type="Google" id="ProtNLM"/>
    </source>
</evidence>
<evidence type="ECO:0000313" key="3">
    <source>
        <dbReference type="Proteomes" id="UP000076625"/>
    </source>
</evidence>
<dbReference type="InterPro" id="IPR021320">
    <property type="entry name" value="DUF2905"/>
</dbReference>
<gene>
    <name evidence="2" type="ORF">AVW16_06275</name>
</gene>
<name>A0A161RBI4_9NEIS</name>
<evidence type="ECO:0000313" key="2">
    <source>
        <dbReference type="EMBL" id="KZE34478.1"/>
    </source>
</evidence>
<comment type="caution">
    <text evidence="2">The sequence shown here is derived from an EMBL/GenBank/DDBJ whole genome shotgun (WGS) entry which is preliminary data.</text>
</comment>
<protein>
    <recommendedName>
        <fullName evidence="4">DUF2905 domain-containing protein</fullName>
    </recommendedName>
</protein>
<dbReference type="EMBL" id="LQQU01000007">
    <property type="protein sequence ID" value="KZE34478.1"/>
    <property type="molecule type" value="Genomic_DNA"/>
</dbReference>
<organism evidence="2 3">
    <name type="scientific">Crenobacter luteus</name>
    <dbReference type="NCBI Taxonomy" id="1452487"/>
    <lineage>
        <taxon>Bacteria</taxon>
        <taxon>Pseudomonadati</taxon>
        <taxon>Pseudomonadota</taxon>
        <taxon>Betaproteobacteria</taxon>
        <taxon>Neisseriales</taxon>
        <taxon>Neisseriaceae</taxon>
        <taxon>Crenobacter</taxon>
    </lineage>
</organism>
<feature type="transmembrane region" description="Helical" evidence="1">
    <location>
        <begin position="44"/>
        <end position="64"/>
    </location>
</feature>
<keyword evidence="1" id="KW-0812">Transmembrane</keyword>